<dbReference type="GO" id="GO:0005524">
    <property type="term" value="F:ATP binding"/>
    <property type="evidence" value="ECO:0007669"/>
    <property type="project" value="UniProtKB-KW"/>
</dbReference>
<dbReference type="InterPro" id="IPR003593">
    <property type="entry name" value="AAA+_ATPase"/>
</dbReference>
<comment type="caution">
    <text evidence="7">The sequence shown here is derived from an EMBL/GenBank/DDBJ whole genome shotgun (WGS) entry which is preliminary data.</text>
</comment>
<dbReference type="SUPFAM" id="SSF52540">
    <property type="entry name" value="P-loop containing nucleoside triphosphate hydrolases"/>
    <property type="match status" value="1"/>
</dbReference>
<dbReference type="InterPro" id="IPR003439">
    <property type="entry name" value="ABC_transporter-like_ATP-bd"/>
</dbReference>
<dbReference type="InterPro" id="IPR017871">
    <property type="entry name" value="ABC_transporter-like_CS"/>
</dbReference>
<comment type="similarity">
    <text evidence="1">Belongs to the ABC transporter superfamily.</text>
</comment>
<dbReference type="Gene3D" id="3.40.50.300">
    <property type="entry name" value="P-loop containing nucleotide triphosphate hydrolases"/>
    <property type="match status" value="1"/>
</dbReference>
<evidence type="ECO:0000256" key="5">
    <source>
        <dbReference type="ARBA" id="ARBA00022970"/>
    </source>
</evidence>
<dbReference type="PANTHER" id="PTHR43820">
    <property type="entry name" value="HIGH-AFFINITY BRANCHED-CHAIN AMINO ACID TRANSPORT ATP-BINDING PROTEIN LIVF"/>
    <property type="match status" value="1"/>
</dbReference>
<dbReference type="SMART" id="SM00382">
    <property type="entry name" value="AAA"/>
    <property type="match status" value="1"/>
</dbReference>
<dbReference type="GO" id="GO:0015807">
    <property type="term" value="P:L-amino acid transport"/>
    <property type="evidence" value="ECO:0007669"/>
    <property type="project" value="TreeGrafter"/>
</dbReference>
<dbReference type="PROSITE" id="PS00211">
    <property type="entry name" value="ABC_TRANSPORTER_1"/>
    <property type="match status" value="1"/>
</dbReference>
<evidence type="ECO:0000256" key="3">
    <source>
        <dbReference type="ARBA" id="ARBA00022741"/>
    </source>
</evidence>
<evidence type="ECO:0000259" key="6">
    <source>
        <dbReference type="PROSITE" id="PS50893"/>
    </source>
</evidence>
<dbReference type="Proteomes" id="UP000262379">
    <property type="component" value="Unassembled WGS sequence"/>
</dbReference>
<keyword evidence="4 7" id="KW-0067">ATP-binding</keyword>
<dbReference type="GO" id="GO:0015658">
    <property type="term" value="F:branched-chain amino acid transmembrane transporter activity"/>
    <property type="evidence" value="ECO:0007669"/>
    <property type="project" value="TreeGrafter"/>
</dbReference>
<accession>A0A371X968</accession>
<gene>
    <name evidence="7" type="ORF">DY251_17240</name>
</gene>
<evidence type="ECO:0000313" key="8">
    <source>
        <dbReference type="Proteomes" id="UP000262379"/>
    </source>
</evidence>
<sequence>MRHLDVVGLTVIYGAVRAVANMSIHLDEGETVALIGPNGAGKSSLLLTIAGVVPARSGSIKLRGEDIGSASVEQRVGSGISVVPETRDIFAKLSVHENLLIGASLRRDAAVVKTDIDRMYSLFPRLAERRKQMAGFLSGGEQQMLAIGRALMARPKLLMLDEPSLGLAPIITDKVYETIAELKKSGTSILLVEQNAERAFGVCDRAYIIQAGRVTLEGSPEELAKGGLVEQALFGRAAAGIVRTSPQVETAQ</sequence>
<evidence type="ECO:0000256" key="1">
    <source>
        <dbReference type="ARBA" id="ARBA00005417"/>
    </source>
</evidence>
<dbReference type="RefSeq" id="WP_116625146.1">
    <property type="nucleotide sequence ID" value="NZ_QURN01000014.1"/>
</dbReference>
<dbReference type="EMBL" id="QURN01000014">
    <property type="protein sequence ID" value="RFC65775.1"/>
    <property type="molecule type" value="Genomic_DNA"/>
</dbReference>
<dbReference type="InterPro" id="IPR027417">
    <property type="entry name" value="P-loop_NTPase"/>
</dbReference>
<name>A0A371X968_9HYPH</name>
<evidence type="ECO:0000256" key="2">
    <source>
        <dbReference type="ARBA" id="ARBA00022448"/>
    </source>
</evidence>
<dbReference type="GO" id="GO:0016887">
    <property type="term" value="F:ATP hydrolysis activity"/>
    <property type="evidence" value="ECO:0007669"/>
    <property type="project" value="InterPro"/>
</dbReference>
<keyword evidence="5" id="KW-0029">Amino-acid transport</keyword>
<dbReference type="CDD" id="cd03224">
    <property type="entry name" value="ABC_TM1139_LivF_branched"/>
    <property type="match status" value="1"/>
</dbReference>
<reference evidence="8" key="1">
    <citation type="submission" date="2018-08" db="EMBL/GenBank/DDBJ databases">
        <authorList>
            <person name="Im W.T."/>
        </authorList>
    </citation>
    <scope>NUCLEOTIDE SEQUENCE [LARGE SCALE GENOMIC DNA]</scope>
    <source>
        <strain evidence="8">LA-28</strain>
    </source>
</reference>
<keyword evidence="3" id="KW-0547">Nucleotide-binding</keyword>
<protein>
    <submittedName>
        <fullName evidence="7">ABC transporter ATP-binding protein</fullName>
    </submittedName>
</protein>
<evidence type="ECO:0000256" key="4">
    <source>
        <dbReference type="ARBA" id="ARBA00022840"/>
    </source>
</evidence>
<feature type="domain" description="ABC transporter" evidence="6">
    <location>
        <begin position="1"/>
        <end position="236"/>
    </location>
</feature>
<dbReference type="InterPro" id="IPR052156">
    <property type="entry name" value="BCAA_Transport_ATP-bd_LivF"/>
</dbReference>
<dbReference type="PANTHER" id="PTHR43820:SF4">
    <property type="entry name" value="HIGH-AFFINITY BRANCHED-CHAIN AMINO ACID TRANSPORT ATP-BINDING PROTEIN LIVF"/>
    <property type="match status" value="1"/>
</dbReference>
<keyword evidence="2" id="KW-0813">Transport</keyword>
<evidence type="ECO:0000313" key="7">
    <source>
        <dbReference type="EMBL" id="RFC65775.1"/>
    </source>
</evidence>
<dbReference type="PROSITE" id="PS50893">
    <property type="entry name" value="ABC_TRANSPORTER_2"/>
    <property type="match status" value="1"/>
</dbReference>
<keyword evidence="8" id="KW-1185">Reference proteome</keyword>
<proteinExistence type="inferred from homology"/>
<organism evidence="7 8">
    <name type="scientific">Mesorhizobium denitrificans</name>
    <dbReference type="NCBI Taxonomy" id="2294114"/>
    <lineage>
        <taxon>Bacteria</taxon>
        <taxon>Pseudomonadati</taxon>
        <taxon>Pseudomonadota</taxon>
        <taxon>Alphaproteobacteria</taxon>
        <taxon>Hyphomicrobiales</taxon>
        <taxon>Phyllobacteriaceae</taxon>
        <taxon>Mesorhizobium</taxon>
    </lineage>
</organism>
<dbReference type="Pfam" id="PF00005">
    <property type="entry name" value="ABC_tran"/>
    <property type="match status" value="1"/>
</dbReference>
<dbReference type="AlphaFoldDB" id="A0A371X968"/>